<evidence type="ECO:0000313" key="8">
    <source>
        <dbReference type="Proteomes" id="UP000786811"/>
    </source>
</evidence>
<dbReference type="Proteomes" id="UP000786811">
    <property type="component" value="Unassembled WGS sequence"/>
</dbReference>
<comment type="caution">
    <text evidence="7">The sequence shown here is derived from an EMBL/GenBank/DDBJ whole genome shotgun (WGS) entry which is preliminary data.</text>
</comment>
<evidence type="ECO:0000256" key="4">
    <source>
        <dbReference type="ARBA" id="ARBA00022679"/>
    </source>
</evidence>
<sequence length="197" mass="22739">MNVNGNERDVKISKKLSYLLRHGALREGLNIAKDGFVLVTDILLKLDGIGLQDIERIVKNDDKQRYTLINDKVWKIKANQGHSITTVDNLSLKPIKINPDFDIIHGTYYKYWTNIKYQGLSRVNRNYIHFAKGLNFVCGLRQSAEVFIYIDFKKATDEGLEFFESENGVILCSGNHKGIIQPKFFLKVLDKNQNRIY</sequence>
<dbReference type="PANTHER" id="PTHR12684:SF2">
    <property type="entry name" value="TRNA 2'-PHOSPHOTRANSFERASE 1"/>
    <property type="match status" value="1"/>
</dbReference>
<proteinExistence type="inferred from homology"/>
<evidence type="ECO:0000256" key="3">
    <source>
        <dbReference type="ARBA" id="ARBA00012007"/>
    </source>
</evidence>
<comment type="catalytic activity">
    <reaction evidence="6">
        <text>2'-phospho-[ligated tRNA] + NAD(+) = mature tRNA + ADP-alpha-D-ribose 1'',2''-cyclic phosphate + nicotinamide</text>
        <dbReference type="Rhea" id="RHEA:23324"/>
        <dbReference type="Rhea" id="RHEA-COMP:11106"/>
        <dbReference type="Rhea" id="RHEA-COMP:11107"/>
        <dbReference type="ChEBI" id="CHEBI:17154"/>
        <dbReference type="ChEBI" id="CHEBI:57540"/>
        <dbReference type="ChEBI" id="CHEBI:76596"/>
        <dbReference type="ChEBI" id="CHEBI:82883"/>
        <dbReference type="ChEBI" id="CHEBI:85027"/>
        <dbReference type="EC" id="2.7.1.160"/>
    </reaction>
</comment>
<accession>A0A8J2HDM7</accession>
<comment type="function">
    <text evidence="1">Catalyzes the last step of tRNA splicing, the transfer of the splice junction 2'-phosphate from ligated tRNA to NAD to produce ADP-ribose 1''-2'' cyclic phosphate.</text>
</comment>
<dbReference type="Gene3D" id="3.20.170.30">
    <property type="match status" value="1"/>
</dbReference>
<dbReference type="Pfam" id="PF01885">
    <property type="entry name" value="PTS_2-RNA"/>
    <property type="match status" value="1"/>
</dbReference>
<keyword evidence="8" id="KW-1185">Reference proteome</keyword>
<evidence type="ECO:0000256" key="5">
    <source>
        <dbReference type="ARBA" id="ARBA00023027"/>
    </source>
</evidence>
<dbReference type="InterPro" id="IPR002745">
    <property type="entry name" value="Ptrans_KptA/Tpt1"/>
</dbReference>
<dbReference type="AlphaFoldDB" id="A0A8J2HDM7"/>
<protein>
    <recommendedName>
        <fullName evidence="3">2'-phosphotransferase</fullName>
        <ecNumber evidence="3">2.7.1.160</ecNumber>
    </recommendedName>
</protein>
<dbReference type="GO" id="GO:0006388">
    <property type="term" value="P:tRNA splicing, via endonucleolytic cleavage and ligation"/>
    <property type="evidence" value="ECO:0007669"/>
    <property type="project" value="TreeGrafter"/>
</dbReference>
<keyword evidence="5" id="KW-0520">NAD</keyword>
<dbReference type="PANTHER" id="PTHR12684">
    <property type="entry name" value="PUTATIVE PHOSPHOTRANSFERASE"/>
    <property type="match status" value="1"/>
</dbReference>
<dbReference type="GO" id="GO:0000215">
    <property type="term" value="F:tRNA 2'-phosphotransferase activity"/>
    <property type="evidence" value="ECO:0007669"/>
    <property type="project" value="UniProtKB-EC"/>
</dbReference>
<reference evidence="7" key="1">
    <citation type="submission" date="2021-04" db="EMBL/GenBank/DDBJ databases">
        <authorList>
            <person name="Chebbi M.A.C M."/>
        </authorList>
    </citation>
    <scope>NUCLEOTIDE SEQUENCE</scope>
</reference>
<dbReference type="OrthoDB" id="419694at2759"/>
<comment type="similarity">
    <text evidence="2">Belongs to the KptA/TPT1 family.</text>
</comment>
<keyword evidence="4" id="KW-0808">Transferase</keyword>
<evidence type="ECO:0000256" key="2">
    <source>
        <dbReference type="ARBA" id="ARBA00009836"/>
    </source>
</evidence>
<dbReference type="InterPro" id="IPR042081">
    <property type="entry name" value="RNA_2'-PTrans_C"/>
</dbReference>
<dbReference type="Gene3D" id="1.10.10.970">
    <property type="entry name" value="RNA 2'-phosphotransferase, Tpt1/KptA family, N-terminal domain"/>
    <property type="match status" value="1"/>
</dbReference>
<organism evidence="7 8">
    <name type="scientific">Cotesia congregata</name>
    <name type="common">Parasitoid wasp</name>
    <name type="synonym">Apanteles congregatus</name>
    <dbReference type="NCBI Taxonomy" id="51543"/>
    <lineage>
        <taxon>Eukaryota</taxon>
        <taxon>Metazoa</taxon>
        <taxon>Ecdysozoa</taxon>
        <taxon>Arthropoda</taxon>
        <taxon>Hexapoda</taxon>
        <taxon>Insecta</taxon>
        <taxon>Pterygota</taxon>
        <taxon>Neoptera</taxon>
        <taxon>Endopterygota</taxon>
        <taxon>Hymenoptera</taxon>
        <taxon>Apocrita</taxon>
        <taxon>Ichneumonoidea</taxon>
        <taxon>Braconidae</taxon>
        <taxon>Microgastrinae</taxon>
        <taxon>Cotesia</taxon>
    </lineage>
</organism>
<dbReference type="EC" id="2.7.1.160" evidence="3"/>
<dbReference type="InterPro" id="IPR042080">
    <property type="entry name" value="RNA_2'-PTrans_N"/>
</dbReference>
<dbReference type="EMBL" id="CAJNRD030001121">
    <property type="protein sequence ID" value="CAG5095976.1"/>
    <property type="molecule type" value="Genomic_DNA"/>
</dbReference>
<dbReference type="SUPFAM" id="SSF56399">
    <property type="entry name" value="ADP-ribosylation"/>
    <property type="match status" value="1"/>
</dbReference>
<name>A0A8J2HDM7_COTCN</name>
<evidence type="ECO:0000256" key="1">
    <source>
        <dbReference type="ARBA" id="ARBA00003343"/>
    </source>
</evidence>
<evidence type="ECO:0000313" key="7">
    <source>
        <dbReference type="EMBL" id="CAG5095976.1"/>
    </source>
</evidence>
<evidence type="ECO:0000256" key="6">
    <source>
        <dbReference type="ARBA" id="ARBA00047949"/>
    </source>
</evidence>
<gene>
    <name evidence="7" type="ORF">HICCMSTLAB_LOCUS7977</name>
</gene>